<dbReference type="PANTHER" id="PTHR43420:SF47">
    <property type="entry name" value="N-ACETYLTRANSFERASE DOMAIN-CONTAINING PROTEIN"/>
    <property type="match status" value="1"/>
</dbReference>
<evidence type="ECO:0000256" key="1">
    <source>
        <dbReference type="ARBA" id="ARBA00022679"/>
    </source>
</evidence>
<dbReference type="AlphaFoldDB" id="A0A402BFH3"/>
<feature type="domain" description="N-acetyltransferase" evidence="3">
    <location>
        <begin position="5"/>
        <end position="181"/>
    </location>
</feature>
<evidence type="ECO:0000256" key="2">
    <source>
        <dbReference type="ARBA" id="ARBA00023315"/>
    </source>
</evidence>
<dbReference type="InterPro" id="IPR050680">
    <property type="entry name" value="YpeA/RimI_acetyltransf"/>
</dbReference>
<dbReference type="Proteomes" id="UP000287171">
    <property type="component" value="Unassembled WGS sequence"/>
</dbReference>
<comment type="caution">
    <text evidence="4">The sequence shown here is derived from an EMBL/GenBank/DDBJ whole genome shotgun (WGS) entry which is preliminary data.</text>
</comment>
<gene>
    <name evidence="4" type="ORF">KDA_55600</name>
</gene>
<sequence>MQDSIQIRPAQPDDAEIAALLLFSAYTHTQVTYPLEEDQESGFIEHLEHFFRQDNNRFSYQNIRLAEKSDQVVGLVLSFGGRDEERLNAVAGNWLVHESEDDEWYVDALAVLKDWGRQGIGTRLLQAAEQQARHHHYAKIALHVAQENQQALDMYEHLHYVVTRQTTLYQRPYVRMVKTVAS</sequence>
<dbReference type="PANTHER" id="PTHR43420">
    <property type="entry name" value="ACETYLTRANSFERASE"/>
    <property type="match status" value="1"/>
</dbReference>
<organism evidence="4 5">
    <name type="scientific">Dictyobacter alpinus</name>
    <dbReference type="NCBI Taxonomy" id="2014873"/>
    <lineage>
        <taxon>Bacteria</taxon>
        <taxon>Bacillati</taxon>
        <taxon>Chloroflexota</taxon>
        <taxon>Ktedonobacteria</taxon>
        <taxon>Ktedonobacterales</taxon>
        <taxon>Dictyobacteraceae</taxon>
        <taxon>Dictyobacter</taxon>
    </lineage>
</organism>
<dbReference type="CDD" id="cd04301">
    <property type="entry name" value="NAT_SF"/>
    <property type="match status" value="1"/>
</dbReference>
<dbReference type="InterPro" id="IPR016181">
    <property type="entry name" value="Acyl_CoA_acyltransferase"/>
</dbReference>
<dbReference type="InterPro" id="IPR000182">
    <property type="entry name" value="GNAT_dom"/>
</dbReference>
<dbReference type="RefSeq" id="WP_126630238.1">
    <property type="nucleotide sequence ID" value="NZ_BIFT01000002.1"/>
</dbReference>
<dbReference type="OrthoDB" id="5319888at2"/>
<proteinExistence type="predicted"/>
<dbReference type="PROSITE" id="PS51186">
    <property type="entry name" value="GNAT"/>
    <property type="match status" value="1"/>
</dbReference>
<reference evidence="5" key="1">
    <citation type="submission" date="2018-12" db="EMBL/GenBank/DDBJ databases">
        <title>Tengunoibacter tsumagoiensis gen. nov., sp. nov., Dictyobacter kobayashii sp. nov., D. alpinus sp. nov., and D. joshuensis sp. nov. and description of Dictyobacteraceae fam. nov. within the order Ktedonobacterales isolated from Tengu-no-mugimeshi.</title>
        <authorList>
            <person name="Wang C.M."/>
            <person name="Zheng Y."/>
            <person name="Sakai Y."/>
            <person name="Toyoda A."/>
            <person name="Minakuchi Y."/>
            <person name="Abe K."/>
            <person name="Yokota A."/>
            <person name="Yabe S."/>
        </authorList>
    </citation>
    <scope>NUCLEOTIDE SEQUENCE [LARGE SCALE GENOMIC DNA]</scope>
    <source>
        <strain evidence="5">Uno16</strain>
    </source>
</reference>
<dbReference type="GO" id="GO:0016747">
    <property type="term" value="F:acyltransferase activity, transferring groups other than amino-acyl groups"/>
    <property type="evidence" value="ECO:0007669"/>
    <property type="project" value="InterPro"/>
</dbReference>
<dbReference type="Pfam" id="PF00583">
    <property type="entry name" value="Acetyltransf_1"/>
    <property type="match status" value="1"/>
</dbReference>
<keyword evidence="2" id="KW-0012">Acyltransferase</keyword>
<dbReference type="EMBL" id="BIFT01000002">
    <property type="protein sequence ID" value="GCE30076.1"/>
    <property type="molecule type" value="Genomic_DNA"/>
</dbReference>
<protein>
    <submittedName>
        <fullName evidence="4">N-acetyltransferase</fullName>
    </submittedName>
</protein>
<evidence type="ECO:0000259" key="3">
    <source>
        <dbReference type="PROSITE" id="PS51186"/>
    </source>
</evidence>
<keyword evidence="5" id="KW-1185">Reference proteome</keyword>
<evidence type="ECO:0000313" key="5">
    <source>
        <dbReference type="Proteomes" id="UP000287171"/>
    </source>
</evidence>
<dbReference type="SUPFAM" id="SSF55729">
    <property type="entry name" value="Acyl-CoA N-acyltransferases (Nat)"/>
    <property type="match status" value="1"/>
</dbReference>
<evidence type="ECO:0000313" key="4">
    <source>
        <dbReference type="EMBL" id="GCE30076.1"/>
    </source>
</evidence>
<keyword evidence="1 4" id="KW-0808">Transferase</keyword>
<dbReference type="Gene3D" id="3.40.630.30">
    <property type="match status" value="1"/>
</dbReference>
<accession>A0A402BFH3</accession>
<name>A0A402BFH3_9CHLR</name>